<sequence>MVKLSGGGGGFFDGPGAALLAENALPSAVKIGKFSTFSAPGDAYAWMNPIIPRRARAKLSVDMFAPAVLSVKYARWRDCPRKYHPVEV</sequence>
<evidence type="ECO:0000313" key="1">
    <source>
        <dbReference type="EMBL" id="OJF90091.1"/>
    </source>
</evidence>
<reference evidence="1 2" key="1">
    <citation type="submission" date="2016-02" db="EMBL/GenBank/DDBJ databases">
        <title>Genome sequencing of a beta-galactosidase producing bacteria Rhizobium sp. 59.</title>
        <authorList>
            <person name="Wang D."/>
            <person name="Kot W."/>
            <person name="Qin Y."/>
            <person name="Hansen L."/>
            <person name="Naqvi K."/>
            <person name="Rensing C."/>
        </authorList>
    </citation>
    <scope>NUCLEOTIDE SEQUENCE [LARGE SCALE GENOMIC DNA]</scope>
    <source>
        <strain evidence="1 2">59</strain>
    </source>
</reference>
<gene>
    <name evidence="1" type="ORF">AX760_24560</name>
</gene>
<organism evidence="1 2">
    <name type="scientific">Pararhizobium antarcticum</name>
    <dbReference type="NCBI Taxonomy" id="1798805"/>
    <lineage>
        <taxon>Bacteria</taxon>
        <taxon>Pseudomonadati</taxon>
        <taxon>Pseudomonadota</taxon>
        <taxon>Alphaproteobacteria</taxon>
        <taxon>Hyphomicrobiales</taxon>
        <taxon>Rhizobiaceae</taxon>
        <taxon>Rhizobium/Agrobacterium group</taxon>
        <taxon>Pararhizobium</taxon>
    </lineage>
</organism>
<dbReference type="AlphaFoldDB" id="A0A657LLS3"/>
<comment type="caution">
    <text evidence="1">The sequence shown here is derived from an EMBL/GenBank/DDBJ whole genome shotgun (WGS) entry which is preliminary data.</text>
</comment>
<keyword evidence="2" id="KW-1185">Reference proteome</keyword>
<accession>A0A657LLS3</accession>
<dbReference type="EMBL" id="LSRP01000148">
    <property type="protein sequence ID" value="OJF90091.1"/>
    <property type="molecule type" value="Genomic_DNA"/>
</dbReference>
<evidence type="ECO:0000313" key="2">
    <source>
        <dbReference type="Proteomes" id="UP000182661"/>
    </source>
</evidence>
<protein>
    <submittedName>
        <fullName evidence="1">Uncharacterized protein</fullName>
    </submittedName>
</protein>
<proteinExistence type="predicted"/>
<name>A0A657LLS3_9HYPH</name>
<dbReference type="Proteomes" id="UP000182661">
    <property type="component" value="Unassembled WGS sequence"/>
</dbReference>